<proteinExistence type="inferred from homology"/>
<dbReference type="STRING" id="1423820.FC64_GL000653"/>
<comment type="subunit">
    <text evidence="3">Forms a complex with KhpB.</text>
</comment>
<dbReference type="PATRIC" id="fig|1423820.4.peg.662"/>
<dbReference type="Pfam" id="PF13083">
    <property type="entry name" value="KH_KhpA-B"/>
    <property type="match status" value="1"/>
</dbReference>
<comment type="subcellular location">
    <subcellularLocation>
        <location evidence="3">Cytoplasm</location>
    </subcellularLocation>
</comment>
<keyword evidence="2 3" id="KW-0694">RNA-binding</keyword>
<evidence type="ECO:0000256" key="2">
    <source>
        <dbReference type="ARBA" id="ARBA00022884"/>
    </source>
</evidence>
<comment type="function">
    <text evidence="3">A probable RNA chaperone. Forms a complex with KhpB which binds to cellular RNA and controls its expression. Plays a role in peptidoglycan (PG) homeostasis and cell length regulation.</text>
</comment>
<keyword evidence="1 3" id="KW-0963">Cytoplasm</keyword>
<organism evidence="4 5">
    <name type="scientific">Ligilactobacillus araffinosus DSM 20653</name>
    <dbReference type="NCBI Taxonomy" id="1423820"/>
    <lineage>
        <taxon>Bacteria</taxon>
        <taxon>Bacillati</taxon>
        <taxon>Bacillota</taxon>
        <taxon>Bacilli</taxon>
        <taxon>Lactobacillales</taxon>
        <taxon>Lactobacillaceae</taxon>
        <taxon>Ligilactobacillus</taxon>
    </lineage>
</organism>
<dbReference type="PANTHER" id="PTHR34654:SF1">
    <property type="entry name" value="RNA-BINDING PROTEIN KHPA"/>
    <property type="match status" value="1"/>
</dbReference>
<dbReference type="Proteomes" id="UP000051291">
    <property type="component" value="Unassembled WGS sequence"/>
</dbReference>
<name>A0A0R1ZGH8_9LACO</name>
<sequence length="81" mass="8966">MTEETVKQLLLTIVKALVTAPGEVSIEVVNDDQFVNFNLKVASQDVGRVIGKNGTVVQAIRSLIYGIRIDDDRRIKLNVID</sequence>
<dbReference type="CDD" id="cd22533">
    <property type="entry name" value="KH-II_YlqC-like"/>
    <property type="match status" value="1"/>
</dbReference>
<dbReference type="GO" id="GO:0003723">
    <property type="term" value="F:RNA binding"/>
    <property type="evidence" value="ECO:0007669"/>
    <property type="project" value="UniProtKB-UniRule"/>
</dbReference>
<keyword evidence="3" id="KW-0143">Chaperone</keyword>
<dbReference type="GO" id="GO:0008360">
    <property type="term" value="P:regulation of cell shape"/>
    <property type="evidence" value="ECO:0007669"/>
    <property type="project" value="UniProtKB-KW"/>
</dbReference>
<evidence type="ECO:0000313" key="4">
    <source>
        <dbReference type="EMBL" id="KRM53365.1"/>
    </source>
</evidence>
<keyword evidence="5" id="KW-1185">Reference proteome</keyword>
<evidence type="ECO:0000256" key="3">
    <source>
        <dbReference type="HAMAP-Rule" id="MF_00088"/>
    </source>
</evidence>
<comment type="similarity">
    <text evidence="3">Belongs to the KhpA RNA-binding protein family.</text>
</comment>
<dbReference type="GO" id="GO:0009252">
    <property type="term" value="P:peptidoglycan biosynthetic process"/>
    <property type="evidence" value="ECO:0007669"/>
    <property type="project" value="UniProtKB-UniRule"/>
</dbReference>
<evidence type="ECO:0000256" key="1">
    <source>
        <dbReference type="ARBA" id="ARBA00022490"/>
    </source>
</evidence>
<dbReference type="PANTHER" id="PTHR34654">
    <property type="entry name" value="UPF0109 PROTEIN SCO5592"/>
    <property type="match status" value="1"/>
</dbReference>
<dbReference type="GO" id="GO:0071555">
    <property type="term" value="P:cell wall organization"/>
    <property type="evidence" value="ECO:0007669"/>
    <property type="project" value="UniProtKB-KW"/>
</dbReference>
<dbReference type="AlphaFoldDB" id="A0A0R1ZGH8"/>
<dbReference type="InterPro" id="IPR020627">
    <property type="entry name" value="KhpA"/>
</dbReference>
<keyword evidence="3" id="KW-0961">Cell wall biogenesis/degradation</keyword>
<dbReference type="GO" id="GO:0005737">
    <property type="term" value="C:cytoplasm"/>
    <property type="evidence" value="ECO:0007669"/>
    <property type="project" value="UniProtKB-SubCell"/>
</dbReference>
<reference evidence="4 5" key="1">
    <citation type="journal article" date="2015" name="Genome Announc.">
        <title>Expanding the biotechnology potential of lactobacilli through comparative genomics of 213 strains and associated genera.</title>
        <authorList>
            <person name="Sun Z."/>
            <person name="Harris H.M."/>
            <person name="McCann A."/>
            <person name="Guo C."/>
            <person name="Argimon S."/>
            <person name="Zhang W."/>
            <person name="Yang X."/>
            <person name="Jeffery I.B."/>
            <person name="Cooney J.C."/>
            <person name="Kagawa T.F."/>
            <person name="Liu W."/>
            <person name="Song Y."/>
            <person name="Salvetti E."/>
            <person name="Wrobel A."/>
            <person name="Rasinkangas P."/>
            <person name="Parkhill J."/>
            <person name="Rea M.C."/>
            <person name="O'Sullivan O."/>
            <person name="Ritari J."/>
            <person name="Douillard F.P."/>
            <person name="Paul Ross R."/>
            <person name="Yang R."/>
            <person name="Briner A.E."/>
            <person name="Felis G.E."/>
            <person name="de Vos W.M."/>
            <person name="Barrangou R."/>
            <person name="Klaenhammer T.R."/>
            <person name="Caufield P.W."/>
            <person name="Cui Y."/>
            <person name="Zhang H."/>
            <person name="O'Toole P.W."/>
        </authorList>
    </citation>
    <scope>NUCLEOTIDE SEQUENCE [LARGE SCALE GENOMIC DNA]</scope>
    <source>
        <strain evidence="4 5">DSM 20653</strain>
    </source>
</reference>
<dbReference type="Gene3D" id="3.30.300.20">
    <property type="match status" value="1"/>
</dbReference>
<dbReference type="HAMAP" id="MF_00088">
    <property type="entry name" value="KhpA"/>
    <property type="match status" value="1"/>
</dbReference>
<dbReference type="InterPro" id="IPR009019">
    <property type="entry name" value="KH_sf_prok-type"/>
</dbReference>
<dbReference type="InterPro" id="IPR015946">
    <property type="entry name" value="KH_dom-like_a/b"/>
</dbReference>
<comment type="caution">
    <text evidence="4">The sequence shown here is derived from an EMBL/GenBank/DDBJ whole genome shotgun (WGS) entry which is preliminary data.</text>
</comment>
<keyword evidence="3" id="KW-0133">Cell shape</keyword>
<accession>A0A0R1ZGH8</accession>
<dbReference type="RefSeq" id="WP_057906135.1">
    <property type="nucleotide sequence ID" value="NZ_AYYZ01000004.1"/>
</dbReference>
<dbReference type="EMBL" id="AYYZ01000004">
    <property type="protein sequence ID" value="KRM53365.1"/>
    <property type="molecule type" value="Genomic_DNA"/>
</dbReference>
<evidence type="ECO:0000313" key="5">
    <source>
        <dbReference type="Proteomes" id="UP000051291"/>
    </source>
</evidence>
<dbReference type="SUPFAM" id="SSF54814">
    <property type="entry name" value="Prokaryotic type KH domain (KH-domain type II)"/>
    <property type="match status" value="1"/>
</dbReference>
<gene>
    <name evidence="3" type="primary">khpA</name>
    <name evidence="4" type="ORF">FC64_GL000653</name>
</gene>
<protein>
    <recommendedName>
        <fullName evidence="3">RNA-binding protein KhpA</fullName>
    </recommendedName>
    <alternativeName>
        <fullName evidence="3">KH-domain protein A</fullName>
    </alternativeName>
</protein>